<sequence length="202" mass="24146">MMYNFNLILRLLLYNNRNKKGDKMIKNTKIQEIKDFNNDLISKMLKNNPHFDLKVDYRTQFVVFKDNSIIESAYYPTKIATCEDGVIEVDEDASDGISISHNKIEFFRNGVPNGLAIELIEDNETRIKIRFDLQDRNIFYENYYAWDCLGKRAFTFRNDLNRFNDRFMTKIKLKNFLTKNFDLFKDFIKSSNEYLDFINKSL</sequence>
<accession>I7JVW8</accession>
<dbReference type="KEGG" id="vg:14011022"/>
<gene>
    <name evidence="1" type="primary">CP21_212</name>
</gene>
<dbReference type="EMBL" id="HE815464">
    <property type="protein sequence ID" value="CCH63674.1"/>
    <property type="molecule type" value="Genomic_DNA"/>
</dbReference>
<organism evidence="1 2">
    <name type="scientific">Campylobacter phage CP21</name>
    <dbReference type="NCBI Taxonomy" id="2881391"/>
    <lineage>
        <taxon>Viruses</taxon>
        <taxon>Duplodnaviria</taxon>
        <taxon>Heunggongvirae</taxon>
        <taxon>Uroviricota</taxon>
        <taxon>Caudoviricetes</taxon>
        <taxon>Connertonviridae</taxon>
        <taxon>Firehammervirus</taxon>
        <taxon>Firehammervirus CP21</taxon>
    </lineage>
</organism>
<reference evidence="1 2" key="1">
    <citation type="journal article" date="2012" name="J. Virol.">
        <title>The Complete Genome Sequence of Bacteriophage CP21 Reveals Modular Shuffling in Campylobacter Group II Phages.</title>
        <authorList>
            <person name="Hammerl J.A."/>
            <person name="Jackel C."/>
            <person name="Reetz J."/>
            <person name="Hertwig S."/>
        </authorList>
    </citation>
    <scope>NUCLEOTIDE SEQUENCE [LARGE SCALE GENOMIC DNA]</scope>
</reference>
<evidence type="ECO:0000313" key="1">
    <source>
        <dbReference type="EMBL" id="CCH63674.1"/>
    </source>
</evidence>
<keyword evidence="2" id="KW-1185">Reference proteome</keyword>
<evidence type="ECO:0000313" key="2">
    <source>
        <dbReference type="Proteomes" id="UP000050571"/>
    </source>
</evidence>
<protein>
    <submittedName>
        <fullName evidence="1">Uncharacterized protein</fullName>
    </submittedName>
</protein>
<proteinExistence type="predicted"/>
<name>I7JVW8_9CAUD</name>
<dbReference type="GeneID" id="14011022"/>
<dbReference type="Proteomes" id="UP000050571">
    <property type="component" value="Segment"/>
</dbReference>
<dbReference type="RefSeq" id="YP_007005282.1">
    <property type="nucleotide sequence ID" value="NC_019507.1"/>
</dbReference>